<reference evidence="2" key="2">
    <citation type="submission" date="2021-04" db="EMBL/GenBank/DDBJ databases">
        <authorList>
            <person name="Gilroy R."/>
        </authorList>
    </citation>
    <scope>NUCLEOTIDE SEQUENCE</scope>
    <source>
        <strain evidence="2">B5_2728</strain>
    </source>
</reference>
<evidence type="ECO:0000259" key="1">
    <source>
        <dbReference type="Pfam" id="PF05239"/>
    </source>
</evidence>
<dbReference type="PANTHER" id="PTHR40061:SF1">
    <property type="entry name" value="SPORULATION PROTEIN YLMC-RELATED"/>
    <property type="match status" value="1"/>
</dbReference>
<dbReference type="NCBIfam" id="TIGR02888">
    <property type="entry name" value="spore_YlmC_YmxH"/>
    <property type="match status" value="1"/>
</dbReference>
<dbReference type="InterPro" id="IPR027275">
    <property type="entry name" value="PRC-brl_dom"/>
</dbReference>
<feature type="domain" description="PRC-barrel" evidence="1">
    <location>
        <begin position="4"/>
        <end position="78"/>
    </location>
</feature>
<sequence length="88" mass="10367">MTGQELFRKDVIQLGQGAKLGRVDDVWFEEATCQLQGVILYAHPRWMFWKSKERDLLIPWNRIVSIGQDVILVELEEEMLEKDLHQAK</sequence>
<dbReference type="PANTHER" id="PTHR40061">
    <property type="entry name" value="SPORULATION PROTEIN YLMC-RELATED"/>
    <property type="match status" value="1"/>
</dbReference>
<organism evidence="2 3">
    <name type="scientific">Candidatus Allofournierella pullistercoris</name>
    <dbReference type="NCBI Taxonomy" id="2838597"/>
    <lineage>
        <taxon>Bacteria</taxon>
        <taxon>Bacillati</taxon>
        <taxon>Bacillota</taxon>
        <taxon>Clostridia</taxon>
        <taxon>Eubacteriales</taxon>
        <taxon>Oscillospiraceae</taxon>
        <taxon>Allofournierella</taxon>
    </lineage>
</organism>
<dbReference type="InterPro" id="IPR014238">
    <property type="entry name" value="Spore_YlmC/YmxH"/>
</dbReference>
<name>A0A948WNF8_9FIRM</name>
<proteinExistence type="predicted"/>
<dbReference type="EMBL" id="JAHLFP010000014">
    <property type="protein sequence ID" value="MBU3805672.1"/>
    <property type="molecule type" value="Genomic_DNA"/>
</dbReference>
<accession>A0A948WNF8</accession>
<dbReference type="AlphaFoldDB" id="A0A948WNF8"/>
<dbReference type="Gene3D" id="2.30.30.240">
    <property type="entry name" value="PRC-barrel domain"/>
    <property type="match status" value="1"/>
</dbReference>
<evidence type="ECO:0000313" key="3">
    <source>
        <dbReference type="Proteomes" id="UP000713596"/>
    </source>
</evidence>
<comment type="caution">
    <text evidence="2">The sequence shown here is derived from an EMBL/GenBank/DDBJ whole genome shotgun (WGS) entry which is preliminary data.</text>
</comment>
<protein>
    <submittedName>
        <fullName evidence="2">YlmC/YmxH family sporulation protein</fullName>
    </submittedName>
</protein>
<dbReference type="InterPro" id="IPR011033">
    <property type="entry name" value="PRC_barrel-like_sf"/>
</dbReference>
<evidence type="ECO:0000313" key="2">
    <source>
        <dbReference type="EMBL" id="MBU3805672.1"/>
    </source>
</evidence>
<dbReference type="SUPFAM" id="SSF50346">
    <property type="entry name" value="PRC-barrel domain"/>
    <property type="match status" value="1"/>
</dbReference>
<dbReference type="Proteomes" id="UP000713596">
    <property type="component" value="Unassembled WGS sequence"/>
</dbReference>
<dbReference type="Pfam" id="PF05239">
    <property type="entry name" value="PRC"/>
    <property type="match status" value="1"/>
</dbReference>
<gene>
    <name evidence="2" type="ORF">H9882_02045</name>
</gene>
<reference evidence="2" key="1">
    <citation type="journal article" date="2021" name="PeerJ">
        <title>Extensive microbial diversity within the chicken gut microbiome revealed by metagenomics and culture.</title>
        <authorList>
            <person name="Gilroy R."/>
            <person name="Ravi A."/>
            <person name="Getino M."/>
            <person name="Pursley I."/>
            <person name="Horton D.L."/>
            <person name="Alikhan N.F."/>
            <person name="Baker D."/>
            <person name="Gharbi K."/>
            <person name="Hall N."/>
            <person name="Watson M."/>
            <person name="Adriaenssens E.M."/>
            <person name="Foster-Nyarko E."/>
            <person name="Jarju S."/>
            <person name="Secka A."/>
            <person name="Antonio M."/>
            <person name="Oren A."/>
            <person name="Chaudhuri R.R."/>
            <person name="La Ragione R."/>
            <person name="Hildebrand F."/>
            <person name="Pallen M.J."/>
        </authorList>
    </citation>
    <scope>NUCLEOTIDE SEQUENCE</scope>
    <source>
        <strain evidence="2">B5_2728</strain>
    </source>
</reference>